<dbReference type="EMBL" id="JAPTMU010000001">
    <property type="protein sequence ID" value="KAJ4948892.1"/>
    <property type="molecule type" value="Genomic_DNA"/>
</dbReference>
<name>A0AAD6BS42_9TELE</name>
<evidence type="ECO:0000313" key="3">
    <source>
        <dbReference type="Proteomes" id="UP001219934"/>
    </source>
</evidence>
<keyword evidence="3" id="KW-1185">Reference proteome</keyword>
<dbReference type="Proteomes" id="UP001219934">
    <property type="component" value="Unassembled WGS sequence"/>
</dbReference>
<gene>
    <name evidence="2" type="ORF">JOQ06_020414</name>
</gene>
<accession>A0AAD6BS42</accession>
<evidence type="ECO:0000256" key="1">
    <source>
        <dbReference type="SAM" id="MobiDB-lite"/>
    </source>
</evidence>
<evidence type="ECO:0000313" key="2">
    <source>
        <dbReference type="EMBL" id="KAJ4948892.1"/>
    </source>
</evidence>
<protein>
    <submittedName>
        <fullName evidence="2">Uncharacterized protein</fullName>
    </submittedName>
</protein>
<feature type="non-terminal residue" evidence="2">
    <location>
        <position position="89"/>
    </location>
</feature>
<proteinExistence type="predicted"/>
<sequence length="89" mass="9673">GCALTTDPTPACGDQRGSHSSVTDRPWGSDTCTALPFDNRRQRRPRVGFLMTHLYKSPTAPSRVTGVKNSMHWEGNAPGIIQGLLGHDQ</sequence>
<organism evidence="2 3">
    <name type="scientific">Pogonophryne albipinna</name>
    <dbReference type="NCBI Taxonomy" id="1090488"/>
    <lineage>
        <taxon>Eukaryota</taxon>
        <taxon>Metazoa</taxon>
        <taxon>Chordata</taxon>
        <taxon>Craniata</taxon>
        <taxon>Vertebrata</taxon>
        <taxon>Euteleostomi</taxon>
        <taxon>Actinopterygii</taxon>
        <taxon>Neopterygii</taxon>
        <taxon>Teleostei</taxon>
        <taxon>Neoteleostei</taxon>
        <taxon>Acanthomorphata</taxon>
        <taxon>Eupercaria</taxon>
        <taxon>Perciformes</taxon>
        <taxon>Notothenioidei</taxon>
        <taxon>Pogonophryne</taxon>
    </lineage>
</organism>
<comment type="caution">
    <text evidence="2">The sequence shown here is derived from an EMBL/GenBank/DDBJ whole genome shotgun (WGS) entry which is preliminary data.</text>
</comment>
<feature type="region of interest" description="Disordered" evidence="1">
    <location>
        <begin position="1"/>
        <end position="36"/>
    </location>
</feature>
<dbReference type="AlphaFoldDB" id="A0AAD6BS42"/>
<feature type="non-terminal residue" evidence="2">
    <location>
        <position position="1"/>
    </location>
</feature>
<reference evidence="2" key="1">
    <citation type="submission" date="2022-11" db="EMBL/GenBank/DDBJ databases">
        <title>Chromosome-level genome of Pogonophryne albipinna.</title>
        <authorList>
            <person name="Jo E."/>
        </authorList>
    </citation>
    <scope>NUCLEOTIDE SEQUENCE</scope>
    <source>
        <strain evidence="2">SGF0006</strain>
        <tissue evidence="2">Muscle</tissue>
    </source>
</reference>